<name>A0ABN7RNB3_THEXY</name>
<evidence type="ECO:0000256" key="1">
    <source>
        <dbReference type="ARBA" id="ARBA00022723"/>
    </source>
</evidence>
<dbReference type="RefSeq" id="WP_213483452.1">
    <property type="nucleotide sequence ID" value="NZ_CAJRAY010000017.1"/>
</dbReference>
<evidence type="ECO:0000313" key="7">
    <source>
        <dbReference type="Proteomes" id="UP000681526"/>
    </source>
</evidence>
<proteinExistence type="inferred from homology"/>
<keyword evidence="1" id="KW-0479">Metal-binding</keyword>
<feature type="domain" description="Calcineurin-like phosphoesterase" evidence="5">
    <location>
        <begin position="1"/>
        <end position="195"/>
    </location>
</feature>
<dbReference type="PANTHER" id="PTHR42988:SF2">
    <property type="entry name" value="CYCLIC NUCLEOTIDE PHOSPHODIESTERASE CBUA0032-RELATED"/>
    <property type="match status" value="1"/>
</dbReference>
<evidence type="ECO:0000256" key="3">
    <source>
        <dbReference type="ARBA" id="ARBA00023004"/>
    </source>
</evidence>
<evidence type="ECO:0000256" key="4">
    <source>
        <dbReference type="ARBA" id="ARBA00025742"/>
    </source>
</evidence>
<evidence type="ECO:0000256" key="2">
    <source>
        <dbReference type="ARBA" id="ARBA00022801"/>
    </source>
</evidence>
<sequence length="279" mass="31392">MRLVLMGDLHYHNVDGSIPGWRDARDRFYGSLLGKFLDIEADWHISLGDLTNFGTPAELEGVFSLIRRRDRRFVHVLGNHDLYAMPRDFVLRANGGQRYHAVETGEAVLAFLDTAREQDRRDWSGHVDEAQLAWLESVVRASGTRPLLVFAHHPVYNTTARSTEPKGSIVPEIDIRAILGMKRGVGVYFNGHTHAESIVREDNWTFVQLAACLDVPSFRLVTVEADEIRIDAVDLDDDSLIADARFLHRYMPHFAPREDARGGEADRTARVGIAPAPSL</sequence>
<accession>A0ABN7RNB3</accession>
<comment type="similarity">
    <text evidence="4">Belongs to the cyclic nucleotide phosphodiesterase class-III family.</text>
</comment>
<gene>
    <name evidence="6" type="primary">txxe 249-pap</name>
    <name evidence="6" type="ORF">TXXE_03260</name>
</gene>
<dbReference type="Pfam" id="PF00149">
    <property type="entry name" value="Metallophos"/>
    <property type="match status" value="1"/>
</dbReference>
<evidence type="ECO:0000259" key="5">
    <source>
        <dbReference type="Pfam" id="PF00149"/>
    </source>
</evidence>
<dbReference type="InterPro" id="IPR029052">
    <property type="entry name" value="Metallo-depent_PP-like"/>
</dbReference>
<dbReference type="PANTHER" id="PTHR42988">
    <property type="entry name" value="PHOSPHOHYDROLASE"/>
    <property type="match status" value="1"/>
</dbReference>
<dbReference type="Gene3D" id="3.60.21.10">
    <property type="match status" value="1"/>
</dbReference>
<keyword evidence="3" id="KW-0408">Iron</keyword>
<dbReference type="InterPro" id="IPR004843">
    <property type="entry name" value="Calcineurin-like_PHP"/>
</dbReference>
<protein>
    <submittedName>
        <fullName evidence="6">Purple acid phosphatase</fullName>
    </submittedName>
</protein>
<keyword evidence="2" id="KW-0378">Hydrolase</keyword>
<comment type="caution">
    <text evidence="6">The sequence shown here is derived from an EMBL/GenBank/DDBJ whole genome shotgun (WGS) entry which is preliminary data.</text>
</comment>
<dbReference type="EMBL" id="CAJRAY010000017">
    <property type="protein sequence ID" value="CAG5079512.1"/>
    <property type="molecule type" value="Genomic_DNA"/>
</dbReference>
<dbReference type="SUPFAM" id="SSF56300">
    <property type="entry name" value="Metallo-dependent phosphatases"/>
    <property type="match status" value="1"/>
</dbReference>
<keyword evidence="7" id="KW-1185">Reference proteome</keyword>
<organism evidence="6 7">
    <name type="scientific">Thermobacillus xylanilyticus</name>
    <dbReference type="NCBI Taxonomy" id="76633"/>
    <lineage>
        <taxon>Bacteria</taxon>
        <taxon>Bacillati</taxon>
        <taxon>Bacillota</taxon>
        <taxon>Bacilli</taxon>
        <taxon>Bacillales</taxon>
        <taxon>Paenibacillaceae</taxon>
        <taxon>Thermobacillus</taxon>
    </lineage>
</organism>
<dbReference type="Proteomes" id="UP000681526">
    <property type="component" value="Unassembled WGS sequence"/>
</dbReference>
<reference evidence="6 7" key="1">
    <citation type="submission" date="2021-04" db="EMBL/GenBank/DDBJ databases">
        <authorList>
            <person name="Rakotoarivonina H."/>
        </authorList>
    </citation>
    <scope>NUCLEOTIDE SEQUENCE [LARGE SCALE GENOMIC DNA]</scope>
    <source>
        <strain evidence="6 7">XE</strain>
    </source>
</reference>
<evidence type="ECO:0000313" key="6">
    <source>
        <dbReference type="EMBL" id="CAG5079512.1"/>
    </source>
</evidence>
<dbReference type="InterPro" id="IPR050884">
    <property type="entry name" value="CNP_phosphodiesterase-III"/>
</dbReference>